<organism evidence="2">
    <name type="scientific">Mesocestoides corti</name>
    <name type="common">Flatworm</name>
    <dbReference type="NCBI Taxonomy" id="53468"/>
    <lineage>
        <taxon>Eukaryota</taxon>
        <taxon>Metazoa</taxon>
        <taxon>Spiralia</taxon>
        <taxon>Lophotrochozoa</taxon>
        <taxon>Platyhelminthes</taxon>
        <taxon>Cestoda</taxon>
        <taxon>Eucestoda</taxon>
        <taxon>Cyclophyllidea</taxon>
        <taxon>Mesocestoididae</taxon>
        <taxon>Mesocestoides</taxon>
    </lineage>
</organism>
<proteinExistence type="predicted"/>
<feature type="region of interest" description="Disordered" evidence="1">
    <location>
        <begin position="39"/>
        <end position="60"/>
    </location>
</feature>
<evidence type="ECO:0000256" key="1">
    <source>
        <dbReference type="SAM" id="MobiDB-lite"/>
    </source>
</evidence>
<reference evidence="2" key="1">
    <citation type="submission" date="2019-11" db="UniProtKB">
        <authorList>
            <consortium name="WormBaseParasite"/>
        </authorList>
    </citation>
    <scope>IDENTIFICATION</scope>
</reference>
<name>A0A5K3FI36_MESCO</name>
<sequence>MGTASHPPPLLCHLSCVRTHARTHADGCTDTRMRARAADRRTMVARSTKPTANAHLSGGDLARVPRACVHASLPKRSADID</sequence>
<dbReference type="WBParaSite" id="MCU_008594-RA">
    <property type="protein sequence ID" value="MCU_008594-RA"/>
    <property type="gene ID" value="MCU_008594"/>
</dbReference>
<dbReference type="AlphaFoldDB" id="A0A5K3FI36"/>
<accession>A0A5K3FI36</accession>
<evidence type="ECO:0000313" key="2">
    <source>
        <dbReference type="WBParaSite" id="MCU_008594-RA"/>
    </source>
</evidence>
<protein>
    <submittedName>
        <fullName evidence="2">Secreted protein</fullName>
    </submittedName>
</protein>